<dbReference type="PROSITE" id="PS51257">
    <property type="entry name" value="PROKAR_LIPOPROTEIN"/>
    <property type="match status" value="1"/>
</dbReference>
<protein>
    <submittedName>
        <fullName evidence="1">Uncharacterized protein</fullName>
    </submittedName>
</protein>
<dbReference type="KEGG" id="ccj:UL81_08585"/>
<gene>
    <name evidence="1" type="ORF">UL81_08585</name>
</gene>
<reference evidence="1 2" key="1">
    <citation type="journal article" date="2015" name="Genome Announc.">
        <title>Complete Genome Sequence of Corynebacterium camporealensis DSM 44610, Isolated from the Milk of a Manchega Sheep with Subclinical Mastitis.</title>
        <authorList>
            <person name="Ruckert C."/>
            <person name="Albersmeier A."/>
            <person name="Winkler A."/>
            <person name="Tauch A."/>
        </authorList>
    </citation>
    <scope>NUCLEOTIDE SEQUENCE [LARGE SCALE GENOMIC DNA]</scope>
    <source>
        <strain evidence="1 2">DSM 44610</strain>
    </source>
</reference>
<keyword evidence="2" id="KW-1185">Reference proteome</keyword>
<proteinExistence type="predicted"/>
<dbReference type="RefSeq" id="WP_035107328.1">
    <property type="nucleotide sequence ID" value="NZ_CP011311.1"/>
</dbReference>
<name>A0A0F6QWX8_9CORY</name>
<dbReference type="HOGENOM" id="CLU_133136_0_0_11"/>
<dbReference type="AlphaFoldDB" id="A0A0F6QWX8"/>
<evidence type="ECO:0000313" key="1">
    <source>
        <dbReference type="EMBL" id="AKE39667.1"/>
    </source>
</evidence>
<dbReference type="PATRIC" id="fig|161896.4.peg.1680"/>
<accession>A0A0F6QWX8</accession>
<evidence type="ECO:0000313" key="2">
    <source>
        <dbReference type="Proteomes" id="UP000033566"/>
    </source>
</evidence>
<dbReference type="EMBL" id="CP011311">
    <property type="protein sequence ID" value="AKE39667.1"/>
    <property type="molecule type" value="Genomic_DNA"/>
</dbReference>
<dbReference type="Proteomes" id="UP000033566">
    <property type="component" value="Chromosome"/>
</dbReference>
<dbReference type="STRING" id="161896.UL81_08585"/>
<organism evidence="1 2">
    <name type="scientific">Corynebacterium camporealensis</name>
    <dbReference type="NCBI Taxonomy" id="161896"/>
    <lineage>
        <taxon>Bacteria</taxon>
        <taxon>Bacillati</taxon>
        <taxon>Actinomycetota</taxon>
        <taxon>Actinomycetes</taxon>
        <taxon>Mycobacteriales</taxon>
        <taxon>Corynebacteriaceae</taxon>
        <taxon>Corynebacterium</taxon>
    </lineage>
</organism>
<sequence length="182" mass="19295">MKYNYVASVSVMVAAALSVSACSILSPDESELSADNIEVSSSEAPSFEAEDVQQKEVTSNLGAPQKDEGLGVTWQLQGLFADNVQGTVVTILVKNDNDKPVPPEAIEEPTLERADGNGGWADVELLPYDENTNADVASPGLDAPLGENGATNLQYRFDVAPGNLWNARLSIGNVTWSGDLNI</sequence>